<evidence type="ECO:0000256" key="5">
    <source>
        <dbReference type="SAM" id="Phobius"/>
    </source>
</evidence>
<keyword evidence="8" id="KW-1185">Reference proteome</keyword>
<dbReference type="InterPro" id="IPR050638">
    <property type="entry name" value="AA-Vitamin_Transporters"/>
</dbReference>
<dbReference type="Proteomes" id="UP000630353">
    <property type="component" value="Unassembled WGS sequence"/>
</dbReference>
<sequence length="290" mass="30662">MKPVDLLAAVAVNLAWGLNFAIAKLGVGELPPMLLIGLRYGLTALLLFPWLRRWPRGQFRQILAVSFTLGFLHFSLMITGLQGVDSSIAAIAVQAQVPFAAILAFLFFRDAIGWRRAAGIALALGGIALIAGQPTGQSDPLSLAMVIGASLVWAVSSIQVKKLGSIDTLVLNAWIAALATPQLLVGSLIFEGDRWASVPDAGFWGWAAVVYMAVAVTVFGYGLWYRLLLRYPVTTVMPLSLLAPTFGVLCGIFLLGEPASPEKLLGAAVTLSGVAIVILAPRPKQTGTAA</sequence>
<evidence type="ECO:0000256" key="3">
    <source>
        <dbReference type="ARBA" id="ARBA00022989"/>
    </source>
</evidence>
<feature type="transmembrane region" description="Helical" evidence="5">
    <location>
        <begin position="236"/>
        <end position="256"/>
    </location>
</feature>
<dbReference type="Pfam" id="PF00892">
    <property type="entry name" value="EamA"/>
    <property type="match status" value="2"/>
</dbReference>
<keyword evidence="2 5" id="KW-0812">Transmembrane</keyword>
<evidence type="ECO:0000313" key="8">
    <source>
        <dbReference type="Proteomes" id="UP000630353"/>
    </source>
</evidence>
<feature type="transmembrane region" description="Helical" evidence="5">
    <location>
        <begin position="141"/>
        <end position="158"/>
    </location>
</feature>
<proteinExistence type="predicted"/>
<gene>
    <name evidence="7" type="ORF">GCM10017083_31330</name>
</gene>
<dbReference type="GO" id="GO:0016020">
    <property type="term" value="C:membrane"/>
    <property type="evidence" value="ECO:0007669"/>
    <property type="project" value="UniProtKB-SubCell"/>
</dbReference>
<name>A0A918XU70_9PROT</name>
<feature type="transmembrane region" description="Helical" evidence="5">
    <location>
        <begin position="262"/>
        <end position="280"/>
    </location>
</feature>
<dbReference type="SUPFAM" id="SSF103481">
    <property type="entry name" value="Multidrug resistance efflux transporter EmrE"/>
    <property type="match status" value="2"/>
</dbReference>
<dbReference type="EMBL" id="BMZS01000007">
    <property type="protein sequence ID" value="GHD54148.1"/>
    <property type="molecule type" value="Genomic_DNA"/>
</dbReference>
<accession>A0A918XU70</accession>
<feature type="domain" description="EamA" evidence="6">
    <location>
        <begin position="7"/>
        <end position="131"/>
    </location>
</feature>
<feature type="transmembrane region" description="Helical" evidence="5">
    <location>
        <begin position="202"/>
        <end position="224"/>
    </location>
</feature>
<dbReference type="RefSeq" id="WP_189991251.1">
    <property type="nucleotide sequence ID" value="NZ_BMZS01000007.1"/>
</dbReference>
<evidence type="ECO:0000313" key="7">
    <source>
        <dbReference type="EMBL" id="GHD54148.1"/>
    </source>
</evidence>
<organism evidence="7 8">
    <name type="scientific">Thalassobaculum fulvum</name>
    <dbReference type="NCBI Taxonomy" id="1633335"/>
    <lineage>
        <taxon>Bacteria</taxon>
        <taxon>Pseudomonadati</taxon>
        <taxon>Pseudomonadota</taxon>
        <taxon>Alphaproteobacteria</taxon>
        <taxon>Rhodospirillales</taxon>
        <taxon>Thalassobaculaceae</taxon>
        <taxon>Thalassobaculum</taxon>
    </lineage>
</organism>
<dbReference type="InterPro" id="IPR000620">
    <property type="entry name" value="EamA_dom"/>
</dbReference>
<evidence type="ECO:0000256" key="1">
    <source>
        <dbReference type="ARBA" id="ARBA00004141"/>
    </source>
</evidence>
<dbReference type="AlphaFoldDB" id="A0A918XU70"/>
<keyword evidence="3 5" id="KW-1133">Transmembrane helix</keyword>
<dbReference type="InterPro" id="IPR037185">
    <property type="entry name" value="EmrE-like"/>
</dbReference>
<protein>
    <recommendedName>
        <fullName evidence="6">EamA domain-containing protein</fullName>
    </recommendedName>
</protein>
<feature type="transmembrane region" description="Helical" evidence="5">
    <location>
        <begin position="87"/>
        <end position="108"/>
    </location>
</feature>
<feature type="transmembrane region" description="Helical" evidence="5">
    <location>
        <begin position="117"/>
        <end position="135"/>
    </location>
</feature>
<reference evidence="7" key="1">
    <citation type="journal article" date="2014" name="Int. J. Syst. Evol. Microbiol.">
        <title>Complete genome sequence of Corynebacterium casei LMG S-19264T (=DSM 44701T), isolated from a smear-ripened cheese.</title>
        <authorList>
            <consortium name="US DOE Joint Genome Institute (JGI-PGF)"/>
            <person name="Walter F."/>
            <person name="Albersmeier A."/>
            <person name="Kalinowski J."/>
            <person name="Ruckert C."/>
        </authorList>
    </citation>
    <scope>NUCLEOTIDE SEQUENCE</scope>
    <source>
        <strain evidence="7">KCTC 42651</strain>
    </source>
</reference>
<reference evidence="7" key="2">
    <citation type="submission" date="2020-09" db="EMBL/GenBank/DDBJ databases">
        <authorList>
            <person name="Sun Q."/>
            <person name="Kim S."/>
        </authorList>
    </citation>
    <scope>NUCLEOTIDE SEQUENCE</scope>
    <source>
        <strain evidence="7">KCTC 42651</strain>
    </source>
</reference>
<evidence type="ECO:0000256" key="2">
    <source>
        <dbReference type="ARBA" id="ARBA00022692"/>
    </source>
</evidence>
<feature type="domain" description="EamA" evidence="6">
    <location>
        <begin position="143"/>
        <end position="278"/>
    </location>
</feature>
<evidence type="ECO:0000256" key="4">
    <source>
        <dbReference type="ARBA" id="ARBA00023136"/>
    </source>
</evidence>
<dbReference type="PANTHER" id="PTHR32322">
    <property type="entry name" value="INNER MEMBRANE TRANSPORTER"/>
    <property type="match status" value="1"/>
</dbReference>
<keyword evidence="4 5" id="KW-0472">Membrane</keyword>
<evidence type="ECO:0000259" key="6">
    <source>
        <dbReference type="Pfam" id="PF00892"/>
    </source>
</evidence>
<comment type="caution">
    <text evidence="7">The sequence shown here is derived from an EMBL/GenBank/DDBJ whole genome shotgun (WGS) entry which is preliminary data.</text>
</comment>
<dbReference type="PANTHER" id="PTHR32322:SF9">
    <property type="entry name" value="AMINO-ACID METABOLITE EFFLUX PUMP-RELATED"/>
    <property type="match status" value="1"/>
</dbReference>
<comment type="subcellular location">
    <subcellularLocation>
        <location evidence="1">Membrane</location>
        <topology evidence="1">Multi-pass membrane protein</topology>
    </subcellularLocation>
</comment>
<feature type="transmembrane region" description="Helical" evidence="5">
    <location>
        <begin position="170"/>
        <end position="190"/>
    </location>
</feature>
<feature type="transmembrane region" description="Helical" evidence="5">
    <location>
        <begin position="63"/>
        <end position="81"/>
    </location>
</feature>
<dbReference type="Gene3D" id="1.10.3730.20">
    <property type="match status" value="2"/>
</dbReference>